<comment type="caution">
    <text evidence="10">The sequence shown here is derived from an EMBL/GenBank/DDBJ whole genome shotgun (WGS) entry which is preliminary data.</text>
</comment>
<evidence type="ECO:0008006" key="12">
    <source>
        <dbReference type="Google" id="ProtNLM"/>
    </source>
</evidence>
<dbReference type="InterPro" id="IPR009262">
    <property type="entry name" value="SLC35_F1/F2/F6"/>
</dbReference>
<comment type="similarity">
    <text evidence="2">Belongs to the SLC35F solute transporter family.</text>
</comment>
<sequence length="434" mass="45603">QRQRRLQATASAADAVGRVDEFDSPFGPPVVHNSKEASPMPAVDSAAQPAADEAASPDWASRCCGGDRPTTRRLLVSLALGQLLSLFICGTAVTSGYLQRFGVNAPTSQCFLNYLLLGLTFGSVAFYRLGRAASLRAAARRLWWRYLLAALMDVEANFLVVKAYAYTSVTSVQLLDCASIPVALISSWFLLGARFKACHYVGVAACVLGAGGMALADVLAAQHAGDSAPPAPLLGDALVLAGGALYGLSNVWQEHLVRRYERLLYIGCVGILGALVGGVQLLLLERRELGHLLAGRLAPGASPAAAIGAAVGFALCMYALYSLMPVAMTTGSAVLVNLSLLTADLYALFVGVYLFGYSFHPLYFVSYAAILLGLAAYAVRQPKMAQDPPARRHFLRAAPAISGAGASSGVGGIGVRGMRRFGSIDEGIECARTV</sequence>
<organism evidence="10 11">
    <name type="scientific">Macrostomum lignano</name>
    <dbReference type="NCBI Taxonomy" id="282301"/>
    <lineage>
        <taxon>Eukaryota</taxon>
        <taxon>Metazoa</taxon>
        <taxon>Spiralia</taxon>
        <taxon>Lophotrochozoa</taxon>
        <taxon>Platyhelminthes</taxon>
        <taxon>Rhabditophora</taxon>
        <taxon>Macrostomorpha</taxon>
        <taxon>Macrostomida</taxon>
        <taxon>Macrostomidae</taxon>
        <taxon>Macrostomum</taxon>
    </lineage>
</organism>
<feature type="region of interest" description="Disordered" evidence="8">
    <location>
        <begin position="19"/>
        <end position="48"/>
    </location>
</feature>
<evidence type="ECO:0000313" key="11">
    <source>
        <dbReference type="Proteomes" id="UP000215902"/>
    </source>
</evidence>
<keyword evidence="6 9" id="KW-0472">Membrane</keyword>
<dbReference type="AlphaFoldDB" id="A0A267ENZ9"/>
<dbReference type="SUPFAM" id="SSF103481">
    <property type="entry name" value="Multidrug resistance efflux transporter EmrE"/>
    <property type="match status" value="1"/>
</dbReference>
<protein>
    <recommendedName>
        <fullName evidence="12">EamA domain-containing protein</fullName>
    </recommendedName>
</protein>
<gene>
    <name evidence="10" type="ORF">BOX15_Mlig024415g1</name>
</gene>
<keyword evidence="3" id="KW-0813">Transport</keyword>
<evidence type="ECO:0000256" key="2">
    <source>
        <dbReference type="ARBA" id="ARBA00007863"/>
    </source>
</evidence>
<keyword evidence="4 9" id="KW-0812">Transmembrane</keyword>
<dbReference type="Pfam" id="PF06027">
    <property type="entry name" value="SLC35F"/>
    <property type="match status" value="1"/>
</dbReference>
<feature type="transmembrane region" description="Helical" evidence="9">
    <location>
        <begin position="172"/>
        <end position="191"/>
    </location>
</feature>
<dbReference type="STRING" id="282301.A0A267ENZ9"/>
<evidence type="ECO:0000256" key="1">
    <source>
        <dbReference type="ARBA" id="ARBA00004141"/>
    </source>
</evidence>
<evidence type="ECO:0000256" key="5">
    <source>
        <dbReference type="ARBA" id="ARBA00022989"/>
    </source>
</evidence>
<dbReference type="EMBL" id="NIVC01001860">
    <property type="protein sequence ID" value="PAA63265.1"/>
    <property type="molecule type" value="Genomic_DNA"/>
</dbReference>
<dbReference type="PANTHER" id="PTHR14233">
    <property type="entry name" value="DUF914-RELATED"/>
    <property type="match status" value="1"/>
</dbReference>
<feature type="non-terminal residue" evidence="10">
    <location>
        <position position="1"/>
    </location>
</feature>
<evidence type="ECO:0000313" key="10">
    <source>
        <dbReference type="EMBL" id="PAA63265.1"/>
    </source>
</evidence>
<dbReference type="PANTHER" id="PTHR14233:SF4">
    <property type="entry name" value="SOLUTE CARRIER FAMILY 35 MEMBER F2"/>
    <property type="match status" value="1"/>
</dbReference>
<keyword evidence="5 9" id="KW-1133">Transmembrane helix</keyword>
<dbReference type="GO" id="GO:0022857">
    <property type="term" value="F:transmembrane transporter activity"/>
    <property type="evidence" value="ECO:0007669"/>
    <property type="project" value="InterPro"/>
</dbReference>
<proteinExistence type="inferred from homology"/>
<feature type="transmembrane region" description="Helical" evidence="9">
    <location>
        <begin position="142"/>
        <end position="166"/>
    </location>
</feature>
<dbReference type="InterPro" id="IPR052221">
    <property type="entry name" value="SLC35F_Transporter"/>
</dbReference>
<evidence type="ECO:0000256" key="7">
    <source>
        <dbReference type="ARBA" id="ARBA00037727"/>
    </source>
</evidence>
<dbReference type="Proteomes" id="UP000215902">
    <property type="component" value="Unassembled WGS sequence"/>
</dbReference>
<accession>A0A267ENZ9</accession>
<dbReference type="GO" id="GO:0016020">
    <property type="term" value="C:membrane"/>
    <property type="evidence" value="ECO:0007669"/>
    <property type="project" value="UniProtKB-SubCell"/>
</dbReference>
<feature type="transmembrane region" description="Helical" evidence="9">
    <location>
        <begin position="263"/>
        <end position="283"/>
    </location>
</feature>
<dbReference type="OrthoDB" id="429955at2759"/>
<feature type="transmembrane region" description="Helical" evidence="9">
    <location>
        <begin position="198"/>
        <end position="221"/>
    </location>
</feature>
<evidence type="ECO:0000256" key="9">
    <source>
        <dbReference type="SAM" id="Phobius"/>
    </source>
</evidence>
<feature type="transmembrane region" description="Helical" evidence="9">
    <location>
        <begin position="361"/>
        <end position="379"/>
    </location>
</feature>
<evidence type="ECO:0000256" key="3">
    <source>
        <dbReference type="ARBA" id="ARBA00022448"/>
    </source>
</evidence>
<comment type="function">
    <text evidence="7">Putative solute transporter.</text>
</comment>
<feature type="transmembrane region" description="Helical" evidence="9">
    <location>
        <begin position="233"/>
        <end position="251"/>
    </location>
</feature>
<feature type="transmembrane region" description="Helical" evidence="9">
    <location>
        <begin position="333"/>
        <end position="355"/>
    </location>
</feature>
<name>A0A267ENZ9_9PLAT</name>
<dbReference type="InterPro" id="IPR037185">
    <property type="entry name" value="EmrE-like"/>
</dbReference>
<feature type="transmembrane region" description="Helical" evidence="9">
    <location>
        <begin position="111"/>
        <end position="130"/>
    </location>
</feature>
<keyword evidence="11" id="KW-1185">Reference proteome</keyword>
<comment type="subcellular location">
    <subcellularLocation>
        <location evidence="1">Membrane</location>
        <topology evidence="1">Multi-pass membrane protein</topology>
    </subcellularLocation>
</comment>
<evidence type="ECO:0000256" key="4">
    <source>
        <dbReference type="ARBA" id="ARBA00022692"/>
    </source>
</evidence>
<reference evidence="10 11" key="1">
    <citation type="submission" date="2017-06" db="EMBL/GenBank/DDBJ databases">
        <title>A platform for efficient transgenesis in Macrostomum lignano, a flatworm model organism for stem cell research.</title>
        <authorList>
            <person name="Berezikov E."/>
        </authorList>
    </citation>
    <scope>NUCLEOTIDE SEQUENCE [LARGE SCALE GENOMIC DNA]</scope>
    <source>
        <strain evidence="10">DV1</strain>
        <tissue evidence="10">Whole organism</tissue>
    </source>
</reference>
<evidence type="ECO:0000256" key="8">
    <source>
        <dbReference type="SAM" id="MobiDB-lite"/>
    </source>
</evidence>
<feature type="transmembrane region" description="Helical" evidence="9">
    <location>
        <begin position="74"/>
        <end position="99"/>
    </location>
</feature>
<feature type="transmembrane region" description="Helical" evidence="9">
    <location>
        <begin position="303"/>
        <end position="321"/>
    </location>
</feature>
<evidence type="ECO:0000256" key="6">
    <source>
        <dbReference type="ARBA" id="ARBA00023136"/>
    </source>
</evidence>